<comment type="caution">
    <text evidence="7">The sequence shown here is derived from an EMBL/GenBank/DDBJ whole genome shotgun (WGS) entry which is preliminary data.</text>
</comment>
<dbReference type="PRINTS" id="PR00420">
    <property type="entry name" value="RNGMNOXGNASE"/>
</dbReference>
<name>A0A5R9GEX1_9BACL</name>
<dbReference type="Pfam" id="PF12831">
    <property type="entry name" value="FAD_oxidored"/>
    <property type="match status" value="1"/>
</dbReference>
<keyword evidence="8" id="KW-1185">Reference proteome</keyword>
<dbReference type="InterPro" id="IPR036188">
    <property type="entry name" value="FAD/NAD-bd_sf"/>
</dbReference>
<dbReference type="Pfam" id="PF26311">
    <property type="entry name" value="ETF-QO_FixC_C"/>
    <property type="match status" value="1"/>
</dbReference>
<proteinExistence type="inferred from homology"/>
<evidence type="ECO:0000256" key="4">
    <source>
        <dbReference type="ARBA" id="ARBA00022827"/>
    </source>
</evidence>
<feature type="domain" description="FixC-like C-terminal" evidence="6">
    <location>
        <begin position="367"/>
        <end position="435"/>
    </location>
</feature>
<keyword evidence="5" id="KW-0560">Oxidoreductase</keyword>
<keyword evidence="4" id="KW-0274">FAD</keyword>
<dbReference type="SUPFAM" id="SSF54373">
    <property type="entry name" value="FAD-linked reductases, C-terminal domain"/>
    <property type="match status" value="1"/>
</dbReference>
<accession>A0A5R9GEX1</accession>
<evidence type="ECO:0000256" key="2">
    <source>
        <dbReference type="ARBA" id="ARBA00006796"/>
    </source>
</evidence>
<dbReference type="PANTHER" id="PTHR43624">
    <property type="entry name" value="ELECTRON TRANSFER FLAVOPROTEIN-QUINONE OXIDOREDUCTASE YDIS-RELATED"/>
    <property type="match status" value="1"/>
</dbReference>
<dbReference type="InterPro" id="IPR059103">
    <property type="entry name" value="FixC-like_C"/>
</dbReference>
<evidence type="ECO:0000256" key="3">
    <source>
        <dbReference type="ARBA" id="ARBA00022630"/>
    </source>
</evidence>
<dbReference type="Proteomes" id="UP000309676">
    <property type="component" value="Unassembled WGS sequence"/>
</dbReference>
<sequence length="436" mass="48009">MAEKFDAVVVGAGPAGAAAAMTMARAGLSVVLIERGEFPGAKNLFGGVLYRKQIEELVPEFWTERNAPIERHIVEQRIWLMGKESMVTLGHRNEAYKAPYNCFTGLRVKFDQWFANKAVEAGAIPVYETVVTDVIREGDKVVGVRTDREDGDLYANVVVIADGVNSLLGKAMGIHREWEPDQVSLAVKEVIALPREKIEDRFNLEGDEGVTIEFMGETSLGMAGMGFLYTNKETISLGVGVMVNHLRDKKVKPYAVLDAVKQHPMIRKLIQGGETKEYSGHLIPEGGYHSIPPLSGAGWVVCGDAAQLVNFVHREGTNLAMTSGRLAGEAIIRARAVENYSAASLSSYDRNIRESFVAKDLKKYKGMHQLLKDEDPELLFDKLPRAVNEAAYHMFLVDGETKAAKQRKAVEIIKKAAGGPMNLMKLGYKGWRAMNG</sequence>
<evidence type="ECO:0000259" key="6">
    <source>
        <dbReference type="Pfam" id="PF26311"/>
    </source>
</evidence>
<dbReference type="EMBL" id="VCIW01000003">
    <property type="protein sequence ID" value="TLS52916.1"/>
    <property type="molecule type" value="Genomic_DNA"/>
</dbReference>
<dbReference type="InterPro" id="IPR039651">
    <property type="entry name" value="FixC-like"/>
</dbReference>
<dbReference type="Gene3D" id="3.50.50.60">
    <property type="entry name" value="FAD/NAD(P)-binding domain"/>
    <property type="match status" value="1"/>
</dbReference>
<evidence type="ECO:0000313" key="7">
    <source>
        <dbReference type="EMBL" id="TLS52916.1"/>
    </source>
</evidence>
<comment type="cofactor">
    <cofactor evidence="1">
        <name>FAD</name>
        <dbReference type="ChEBI" id="CHEBI:57692"/>
    </cofactor>
</comment>
<dbReference type="GO" id="GO:0016491">
    <property type="term" value="F:oxidoreductase activity"/>
    <property type="evidence" value="ECO:0007669"/>
    <property type="project" value="UniProtKB-KW"/>
</dbReference>
<comment type="similarity">
    <text evidence="2">Belongs to the ETF-QO/FixC family.</text>
</comment>
<keyword evidence="3" id="KW-0285">Flavoprotein</keyword>
<organism evidence="7 8">
    <name type="scientific">Paenibacillus antri</name>
    <dbReference type="NCBI Taxonomy" id="2582848"/>
    <lineage>
        <taxon>Bacteria</taxon>
        <taxon>Bacillati</taxon>
        <taxon>Bacillota</taxon>
        <taxon>Bacilli</taxon>
        <taxon>Bacillales</taxon>
        <taxon>Paenibacillaceae</taxon>
        <taxon>Paenibacillus</taxon>
    </lineage>
</organism>
<reference evidence="7 8" key="1">
    <citation type="submission" date="2019-05" db="EMBL/GenBank/DDBJ databases">
        <authorList>
            <person name="Narsing Rao M.P."/>
            <person name="Li W.J."/>
        </authorList>
    </citation>
    <scope>NUCLEOTIDE SEQUENCE [LARGE SCALE GENOMIC DNA]</scope>
    <source>
        <strain evidence="7 8">SYSU_K30003</strain>
    </source>
</reference>
<dbReference type="OrthoDB" id="9806565at2"/>
<dbReference type="RefSeq" id="WP_138193157.1">
    <property type="nucleotide sequence ID" value="NZ_VCIW01000003.1"/>
</dbReference>
<evidence type="ECO:0000256" key="1">
    <source>
        <dbReference type="ARBA" id="ARBA00001974"/>
    </source>
</evidence>
<evidence type="ECO:0000313" key="8">
    <source>
        <dbReference type="Proteomes" id="UP000309676"/>
    </source>
</evidence>
<protein>
    <submittedName>
        <fullName evidence="7">FAD-dependent oxidoreductase</fullName>
    </submittedName>
</protein>
<dbReference type="AlphaFoldDB" id="A0A5R9GEX1"/>
<gene>
    <name evidence="7" type="ORF">FE782_05950</name>
</gene>
<dbReference type="PANTHER" id="PTHR43624:SF2">
    <property type="entry name" value="ELECTRON TRANSFER FLAVOPROTEIN-QUINONE OXIDOREDUCTASE YDIS-RELATED"/>
    <property type="match status" value="1"/>
</dbReference>
<dbReference type="SUPFAM" id="SSF51905">
    <property type="entry name" value="FAD/NAD(P)-binding domain"/>
    <property type="match status" value="1"/>
</dbReference>
<evidence type="ECO:0000256" key="5">
    <source>
        <dbReference type="ARBA" id="ARBA00023002"/>
    </source>
</evidence>